<dbReference type="Pfam" id="PF00314">
    <property type="entry name" value="Thaumatin"/>
    <property type="match status" value="1"/>
</dbReference>
<protein>
    <submittedName>
        <fullName evidence="1">Uncharacterized protein</fullName>
    </submittedName>
</protein>
<dbReference type="SUPFAM" id="SSF49870">
    <property type="entry name" value="Osmotin, thaumatin-like protein"/>
    <property type="match status" value="1"/>
</dbReference>
<name>A0A6A6GTX1_VIRVR</name>
<reference evidence="1" key="1">
    <citation type="journal article" date="2020" name="Stud. Mycol.">
        <title>101 Dothideomycetes genomes: a test case for predicting lifestyles and emergence of pathogens.</title>
        <authorList>
            <person name="Haridas S."/>
            <person name="Albert R."/>
            <person name="Binder M."/>
            <person name="Bloem J."/>
            <person name="Labutti K."/>
            <person name="Salamov A."/>
            <person name="Andreopoulos B."/>
            <person name="Baker S."/>
            <person name="Barry K."/>
            <person name="Bills G."/>
            <person name="Bluhm B."/>
            <person name="Cannon C."/>
            <person name="Castanera R."/>
            <person name="Culley D."/>
            <person name="Daum C."/>
            <person name="Ezra D."/>
            <person name="Gonzalez J."/>
            <person name="Henrissat B."/>
            <person name="Kuo A."/>
            <person name="Liang C."/>
            <person name="Lipzen A."/>
            <person name="Lutzoni F."/>
            <person name="Magnuson J."/>
            <person name="Mondo S."/>
            <person name="Nolan M."/>
            <person name="Ohm R."/>
            <person name="Pangilinan J."/>
            <person name="Park H.-J."/>
            <person name="Ramirez L."/>
            <person name="Alfaro M."/>
            <person name="Sun H."/>
            <person name="Tritt A."/>
            <person name="Yoshinaga Y."/>
            <person name="Zwiers L.-H."/>
            <person name="Turgeon B."/>
            <person name="Goodwin S."/>
            <person name="Spatafora J."/>
            <person name="Crous P."/>
            <person name="Grigoriev I."/>
        </authorList>
    </citation>
    <scope>NUCLEOTIDE SEQUENCE</scope>
    <source>
        <strain evidence="1">Tuck. ex Michener</strain>
    </source>
</reference>
<dbReference type="InterPro" id="IPR037176">
    <property type="entry name" value="Osmotin/thaumatin-like_sf"/>
</dbReference>
<proteinExistence type="predicted"/>
<accession>A0A6A6GTX1</accession>
<dbReference type="AlphaFoldDB" id="A0A6A6GTX1"/>
<sequence length="232" mass="25794">MKLGNVARAALIGFTQLGHQARDYLNSHTGSAGILFYNSNSAEVHVSFDFSKFTHVPTDVVVPAGESHFFPIPPGISQYGHAFYVGSTPNNLGARAKRDSDTKVEFTMNGFSGHSYYDVDVERGVSLPVRVTDLNGKIHAGCAIDKMKICPTQWKHYHTDGRLDQCKNPQNAEAVKFFRQGCPDWYVKSDDKVTKVRQFKKNTKSALLTVAGPNADHFLTEMRKQVKPILMS</sequence>
<dbReference type="InterPro" id="IPR001938">
    <property type="entry name" value="Thaumatin"/>
</dbReference>
<dbReference type="SMART" id="SM00205">
    <property type="entry name" value="THN"/>
    <property type="match status" value="1"/>
</dbReference>
<dbReference type="OrthoDB" id="3911530at2759"/>
<organism evidence="1 2">
    <name type="scientific">Viridothelium virens</name>
    <name type="common">Speckled blister lichen</name>
    <name type="synonym">Trypethelium virens</name>
    <dbReference type="NCBI Taxonomy" id="1048519"/>
    <lineage>
        <taxon>Eukaryota</taxon>
        <taxon>Fungi</taxon>
        <taxon>Dikarya</taxon>
        <taxon>Ascomycota</taxon>
        <taxon>Pezizomycotina</taxon>
        <taxon>Dothideomycetes</taxon>
        <taxon>Dothideomycetes incertae sedis</taxon>
        <taxon>Trypetheliales</taxon>
        <taxon>Trypetheliaceae</taxon>
        <taxon>Viridothelium</taxon>
    </lineage>
</organism>
<dbReference type="Proteomes" id="UP000800092">
    <property type="component" value="Unassembled WGS sequence"/>
</dbReference>
<dbReference type="EMBL" id="ML991877">
    <property type="protein sequence ID" value="KAF2229069.1"/>
    <property type="molecule type" value="Genomic_DNA"/>
</dbReference>
<gene>
    <name evidence="1" type="ORF">EV356DRAFT_511798</name>
</gene>
<dbReference type="Gene3D" id="2.60.110.10">
    <property type="entry name" value="Thaumatin"/>
    <property type="match status" value="1"/>
</dbReference>
<evidence type="ECO:0000313" key="1">
    <source>
        <dbReference type="EMBL" id="KAF2229069.1"/>
    </source>
</evidence>
<keyword evidence="2" id="KW-1185">Reference proteome</keyword>
<evidence type="ECO:0000313" key="2">
    <source>
        <dbReference type="Proteomes" id="UP000800092"/>
    </source>
</evidence>